<sequence>MKKTQPNLKNNEDDPSSTDENQSSTHKRKRLSLDSPAITTSFKFQKPNVSRVLADVSNVTPTTPSLSSDQLFTIPESVFTPTNQNNGVQYINKLPIRSKNYRPYSGNTGQGSTISAQYSTLSTSMSTLSNIRPTNLFNAFSMSENGDQFHQNVHSRNDVFRTPSLFNATATRISPTTLHHFTHPESVFSCTNLNKGKSIAKLPLLSKRYRPNSDLPGEDTSGPSTRSKLSTMNTSIQIHPTNLLQTFSSSDNINQIDENVYTTHELNSNVDESDGDDNSTGSQHLFNVAKIVIQIQNAISITKHYLFKLEQCN</sequence>
<evidence type="ECO:0000256" key="1">
    <source>
        <dbReference type="SAM" id="MobiDB-lite"/>
    </source>
</evidence>
<dbReference type="EMBL" id="QGKW02000276">
    <property type="protein sequence ID" value="KAF2606560.1"/>
    <property type="molecule type" value="Genomic_DNA"/>
</dbReference>
<name>A0A8S9LEN0_BRACR</name>
<comment type="caution">
    <text evidence="2">The sequence shown here is derived from an EMBL/GenBank/DDBJ whole genome shotgun (WGS) entry which is preliminary data.</text>
</comment>
<proteinExistence type="predicted"/>
<feature type="region of interest" description="Disordered" evidence="1">
    <location>
        <begin position="1"/>
        <end position="34"/>
    </location>
</feature>
<dbReference type="AlphaFoldDB" id="A0A8S9LEN0"/>
<gene>
    <name evidence="2" type="ORF">F2Q68_00043894</name>
</gene>
<dbReference type="Proteomes" id="UP000712281">
    <property type="component" value="Unassembled WGS sequence"/>
</dbReference>
<accession>A0A8S9LEN0</accession>
<evidence type="ECO:0000313" key="2">
    <source>
        <dbReference type="EMBL" id="KAF2606560.1"/>
    </source>
</evidence>
<organism evidence="2 3">
    <name type="scientific">Brassica cretica</name>
    <name type="common">Mustard</name>
    <dbReference type="NCBI Taxonomy" id="69181"/>
    <lineage>
        <taxon>Eukaryota</taxon>
        <taxon>Viridiplantae</taxon>
        <taxon>Streptophyta</taxon>
        <taxon>Embryophyta</taxon>
        <taxon>Tracheophyta</taxon>
        <taxon>Spermatophyta</taxon>
        <taxon>Magnoliopsida</taxon>
        <taxon>eudicotyledons</taxon>
        <taxon>Gunneridae</taxon>
        <taxon>Pentapetalae</taxon>
        <taxon>rosids</taxon>
        <taxon>malvids</taxon>
        <taxon>Brassicales</taxon>
        <taxon>Brassicaceae</taxon>
        <taxon>Brassiceae</taxon>
        <taxon>Brassica</taxon>
    </lineage>
</organism>
<evidence type="ECO:0000313" key="3">
    <source>
        <dbReference type="Proteomes" id="UP000712281"/>
    </source>
</evidence>
<protein>
    <submittedName>
        <fullName evidence="2">Uncharacterized protein</fullName>
    </submittedName>
</protein>
<reference evidence="2" key="1">
    <citation type="submission" date="2019-12" db="EMBL/GenBank/DDBJ databases">
        <title>Genome sequencing and annotation of Brassica cretica.</title>
        <authorList>
            <person name="Studholme D.J."/>
            <person name="Sarris P.F."/>
        </authorList>
    </citation>
    <scope>NUCLEOTIDE SEQUENCE</scope>
    <source>
        <strain evidence="2">PFS-001/15</strain>
        <tissue evidence="2">Leaf</tissue>
    </source>
</reference>
<feature type="region of interest" description="Disordered" evidence="1">
    <location>
        <begin position="208"/>
        <end position="229"/>
    </location>
</feature>